<dbReference type="EMBL" id="OY731408">
    <property type="protein sequence ID" value="CAJ1978835.1"/>
    <property type="molecule type" value="Genomic_DNA"/>
</dbReference>
<evidence type="ECO:0000313" key="8">
    <source>
        <dbReference type="Proteomes" id="UP001189624"/>
    </source>
</evidence>
<dbReference type="GO" id="GO:0046983">
    <property type="term" value="F:protein dimerization activity"/>
    <property type="evidence" value="ECO:0007669"/>
    <property type="project" value="InterPro"/>
</dbReference>
<organism evidence="7 8">
    <name type="scientific">Sphenostylis stenocarpa</name>
    <dbReference type="NCBI Taxonomy" id="92480"/>
    <lineage>
        <taxon>Eukaryota</taxon>
        <taxon>Viridiplantae</taxon>
        <taxon>Streptophyta</taxon>
        <taxon>Embryophyta</taxon>
        <taxon>Tracheophyta</taxon>
        <taxon>Spermatophyta</taxon>
        <taxon>Magnoliopsida</taxon>
        <taxon>eudicotyledons</taxon>
        <taxon>Gunneridae</taxon>
        <taxon>Pentapetalae</taxon>
        <taxon>rosids</taxon>
        <taxon>fabids</taxon>
        <taxon>Fabales</taxon>
        <taxon>Fabaceae</taxon>
        <taxon>Papilionoideae</taxon>
        <taxon>50 kb inversion clade</taxon>
        <taxon>NPAAA clade</taxon>
        <taxon>indigoferoid/millettioid clade</taxon>
        <taxon>Phaseoleae</taxon>
        <taxon>Sphenostylis</taxon>
    </lineage>
</organism>
<keyword evidence="5" id="KW-0539">Nucleus</keyword>
<dbReference type="SMART" id="SM00353">
    <property type="entry name" value="HLH"/>
    <property type="match status" value="1"/>
</dbReference>
<dbReference type="InterPro" id="IPR036638">
    <property type="entry name" value="HLH_DNA-bd_sf"/>
</dbReference>
<evidence type="ECO:0000256" key="2">
    <source>
        <dbReference type="ARBA" id="ARBA00023015"/>
    </source>
</evidence>
<dbReference type="SUPFAM" id="SSF47459">
    <property type="entry name" value="HLH, helix-loop-helix DNA-binding domain"/>
    <property type="match status" value="1"/>
</dbReference>
<dbReference type="InterPro" id="IPR011598">
    <property type="entry name" value="bHLH_dom"/>
</dbReference>
<keyword evidence="4" id="KW-0804">Transcription</keyword>
<dbReference type="AlphaFoldDB" id="A0AA86W6H1"/>
<proteinExistence type="predicted"/>
<evidence type="ECO:0000259" key="6">
    <source>
        <dbReference type="PROSITE" id="PS50888"/>
    </source>
</evidence>
<dbReference type="CDD" id="cd04873">
    <property type="entry name" value="ACT_UUR-ACR-like"/>
    <property type="match status" value="1"/>
</dbReference>
<reference evidence="7" key="1">
    <citation type="submission" date="2023-10" db="EMBL/GenBank/DDBJ databases">
        <authorList>
            <person name="Domelevo Entfellner J.-B."/>
        </authorList>
    </citation>
    <scope>NUCLEOTIDE SEQUENCE</scope>
</reference>
<dbReference type="PROSITE" id="PS50888">
    <property type="entry name" value="BHLH"/>
    <property type="match status" value="1"/>
</dbReference>
<protein>
    <recommendedName>
        <fullName evidence="6">BHLH domain-containing protein</fullName>
    </recommendedName>
</protein>
<keyword evidence="2" id="KW-0805">Transcription regulation</keyword>
<evidence type="ECO:0000313" key="7">
    <source>
        <dbReference type="EMBL" id="CAJ1978835.1"/>
    </source>
</evidence>
<dbReference type="GO" id="GO:0003700">
    <property type="term" value="F:DNA-binding transcription factor activity"/>
    <property type="evidence" value="ECO:0007669"/>
    <property type="project" value="InterPro"/>
</dbReference>
<dbReference type="Gramene" id="rna-AYBTSS11_LOCUS31036">
    <property type="protein sequence ID" value="CAJ1978835.1"/>
    <property type="gene ID" value="gene-AYBTSS11_LOCUS31036"/>
</dbReference>
<sequence>MEMEDFLWGSDIDGDVPKGNSDGFEESNGVIGSGCGSSFSLVLDRERGELVEAPAKLERKGVSTERSIEALKNHSEAERRRRARINAHLDTLRSVIPGAMKMDKASLLGEVIRHLKELKRNAAHACEGLMIPKDNDEISVEEQEGGLNGFPYSIRASLCCEYKPGLLSDIRQELDSLHLKITKADIATLEGRMKNVLVLISCKEQNFEDASYRQFLAGSVHQALRSVLNRFSVSQDILGTRKRRRISIFSSSSLEDFL</sequence>
<gene>
    <name evidence="7" type="ORF">AYBTSS11_LOCUS31036</name>
</gene>
<accession>A0AA86W6H1</accession>
<name>A0AA86W6H1_9FABA</name>
<evidence type="ECO:0000256" key="4">
    <source>
        <dbReference type="ARBA" id="ARBA00023163"/>
    </source>
</evidence>
<dbReference type="PANTHER" id="PTHR45844:SF3">
    <property type="entry name" value="BHLH DOMAIN-CONTAINING PROTEIN"/>
    <property type="match status" value="1"/>
</dbReference>
<dbReference type="GO" id="GO:0003677">
    <property type="term" value="F:DNA binding"/>
    <property type="evidence" value="ECO:0007669"/>
    <property type="project" value="UniProtKB-KW"/>
</dbReference>
<keyword evidence="3" id="KW-0238">DNA-binding</keyword>
<evidence type="ECO:0000256" key="1">
    <source>
        <dbReference type="ARBA" id="ARBA00004123"/>
    </source>
</evidence>
<dbReference type="Proteomes" id="UP001189624">
    <property type="component" value="Chromosome 11"/>
</dbReference>
<keyword evidence="8" id="KW-1185">Reference proteome</keyword>
<evidence type="ECO:0000256" key="5">
    <source>
        <dbReference type="ARBA" id="ARBA00023242"/>
    </source>
</evidence>
<dbReference type="Pfam" id="PF00010">
    <property type="entry name" value="HLH"/>
    <property type="match status" value="1"/>
</dbReference>
<dbReference type="PANTHER" id="PTHR45844">
    <property type="entry name" value="TRANSCRIPTION FACTOR BHLH30"/>
    <property type="match status" value="1"/>
</dbReference>
<dbReference type="InterPro" id="IPR045847">
    <property type="entry name" value="AIG1-like"/>
</dbReference>
<dbReference type="GO" id="GO:0005634">
    <property type="term" value="C:nucleus"/>
    <property type="evidence" value="ECO:0007669"/>
    <property type="project" value="UniProtKB-SubCell"/>
</dbReference>
<comment type="subcellular location">
    <subcellularLocation>
        <location evidence="1">Nucleus</location>
    </subcellularLocation>
</comment>
<evidence type="ECO:0000256" key="3">
    <source>
        <dbReference type="ARBA" id="ARBA00023125"/>
    </source>
</evidence>
<dbReference type="Gene3D" id="4.10.280.10">
    <property type="entry name" value="Helix-loop-helix DNA-binding domain"/>
    <property type="match status" value="1"/>
</dbReference>
<feature type="domain" description="BHLH" evidence="6">
    <location>
        <begin position="69"/>
        <end position="118"/>
    </location>
</feature>